<dbReference type="PANTHER" id="PTHR10799">
    <property type="entry name" value="SNF2/RAD54 HELICASE FAMILY"/>
    <property type="match status" value="1"/>
</dbReference>
<keyword evidence="2" id="KW-0479">Metal-binding</keyword>
<dbReference type="GO" id="GO:0008270">
    <property type="term" value="F:zinc ion binding"/>
    <property type="evidence" value="ECO:0007669"/>
    <property type="project" value="UniProtKB-KW"/>
</dbReference>
<dbReference type="Pfam" id="PF04434">
    <property type="entry name" value="SWIM"/>
    <property type="match status" value="1"/>
</dbReference>
<evidence type="ECO:0000259" key="3">
    <source>
        <dbReference type="PROSITE" id="PS50966"/>
    </source>
</evidence>
<name>A0A6H0SKH3_9MICC</name>
<sequence length="1115" mass="125895">MSDSVPPTIDARHLLRYLGDVPFFYGKNIAAQENSVVDVEFDESTRQIEGTVRANDEEFSPMIQVQQEGNDWKIELCECTCEKPGICAHIAALAIVSNKIASLPRLVVVPEEKNSAAWAQQIDAWFEPSEPGPADGLLGSQHDPVVAMGLQFMLFDAKNTTQQQQWMPTGTIPHPTRNKRFRLGVRPMVRNSEGRWVRGQLRWTTLGFKTYGWNLLRSQHHWFTRFASMARSDTQLQFKVDEDWLFMDEYASDLLWPLLQQAQELGIALISTRSEQRIRIVEPASFSMQATLDDQQMQLGGILHIDGQDLSLDSESPSGVIADHGFYAQLGQPDEIWLAPSQEPVAEAHRRWYVDRRPVTVPVAEIDSFFESTYPRLARRFDLRSASDELVLPDLKPPYVQATATYKRDLNDKSEPNDSATLEFQVRYPGVPDQHEVYDFEAEEQLRAAINEVFEQTTGTGNPDLSPKFYSGESVITFVSEILPAIESLPVVKLNEKGTRPVFRQLRELPQLKINAVNHERTDWLDLGLLITVGDHEVTFSQIVEAMSNGAMKIKLPDNTWFSLDQPLFAKLKALVDEAQALNDKPKDGDLKLTVFQISIFEELDELAEGIDGADLFIARMRSLLKVAEGEQASVPETLNAQLRPYQVEGFRWLSRLYEGGFGGILADDMGLGKTLQTIALILHAHGLWSDSEACAKLPAAQQTPAPFLVVAPSSVVSNWETEVKRFAPSLRVTSIEGTLNSPRQLSELAENYDVILTTYTLLRLNDEIYEAQRFAGLILDEAQFVKNRSTKAHRTAVNLQTNFKLAVTGTPMENNLSELGALLSLVAPALFLNTSRFNRQFARPIEVLGDKDTLALLQRRIKPFMLRRTKESVVLDLPPKQEQQLLVRLSDEHQHVYDTHLNRERQKILHLVEDLDRNRFTIFQSLTHLRMLALEPSLVDPELSDVPGSKLEALFDQLDDVLGEGHRALVFSQFTSYLKVLADKLTERGVNFVYLDGNTRNRSKVIEQFKEGEAPLFLISLKAGGFGLNLTEADYCFLLDPWWNPAVEAQAIDRTHRIGQTRQVMVYRMISQGTIEEKVVALQESKRKLISTVMDEADGFSKALTAQDIRGLLE</sequence>
<keyword evidence="6" id="KW-0067">ATP-binding</keyword>
<keyword evidence="6" id="KW-0347">Helicase</keyword>
<dbReference type="InterPro" id="IPR027417">
    <property type="entry name" value="P-loop_NTPase"/>
</dbReference>
<dbReference type="PROSITE" id="PS50966">
    <property type="entry name" value="ZF_SWIM"/>
    <property type="match status" value="1"/>
</dbReference>
<keyword evidence="2" id="KW-0863">Zinc-finger</keyword>
<dbReference type="SMART" id="SM00490">
    <property type="entry name" value="HELICc"/>
    <property type="match status" value="1"/>
</dbReference>
<dbReference type="GO" id="GO:0016787">
    <property type="term" value="F:hydrolase activity"/>
    <property type="evidence" value="ECO:0007669"/>
    <property type="project" value="UniProtKB-KW"/>
</dbReference>
<dbReference type="RefSeq" id="WP_172512245.1">
    <property type="nucleotide sequence ID" value="NZ_CP032549.1"/>
</dbReference>
<proteinExistence type="predicted"/>
<dbReference type="CDD" id="cd18793">
    <property type="entry name" value="SF2_C_SNF"/>
    <property type="match status" value="1"/>
</dbReference>
<dbReference type="Gene3D" id="3.40.50.300">
    <property type="entry name" value="P-loop containing nucleotide triphosphate hydrolases"/>
    <property type="match status" value="1"/>
</dbReference>
<gene>
    <name evidence="6" type="ORF">D3791_11285</name>
</gene>
<organism evidence="6 7">
    <name type="scientific">Glutamicibacter mishrai</name>
    <dbReference type="NCBI Taxonomy" id="1775880"/>
    <lineage>
        <taxon>Bacteria</taxon>
        <taxon>Bacillati</taxon>
        <taxon>Actinomycetota</taxon>
        <taxon>Actinomycetes</taxon>
        <taxon>Micrococcales</taxon>
        <taxon>Micrococcaceae</taxon>
        <taxon>Glutamicibacter</taxon>
    </lineage>
</organism>
<feature type="domain" description="Helicase ATP-binding" evidence="4">
    <location>
        <begin position="655"/>
        <end position="830"/>
    </location>
</feature>
<reference evidence="6 7" key="1">
    <citation type="submission" date="2018-09" db="EMBL/GenBank/DDBJ databases">
        <title>Glutamicibacter mishrai S5-52T (LMG 29155T = KCTC 39846T).</title>
        <authorList>
            <person name="Das S.K."/>
        </authorList>
    </citation>
    <scope>NUCLEOTIDE SEQUENCE [LARGE SCALE GENOMIC DNA]</scope>
    <source>
        <strain evidence="6 7">S5-52</strain>
    </source>
</reference>
<evidence type="ECO:0000313" key="7">
    <source>
        <dbReference type="Proteomes" id="UP000502331"/>
    </source>
</evidence>
<dbReference type="Pfam" id="PF00271">
    <property type="entry name" value="Helicase_C"/>
    <property type="match status" value="1"/>
</dbReference>
<evidence type="ECO:0000259" key="5">
    <source>
        <dbReference type="PROSITE" id="PS51194"/>
    </source>
</evidence>
<dbReference type="Gene3D" id="3.40.50.10810">
    <property type="entry name" value="Tandem AAA-ATPase domain"/>
    <property type="match status" value="1"/>
</dbReference>
<dbReference type="InterPro" id="IPR007527">
    <property type="entry name" value="Znf_SWIM"/>
</dbReference>
<dbReference type="Proteomes" id="UP000502331">
    <property type="component" value="Chromosome"/>
</dbReference>
<accession>A0A6H0SKH3</accession>
<dbReference type="PROSITE" id="PS51194">
    <property type="entry name" value="HELICASE_CTER"/>
    <property type="match status" value="1"/>
</dbReference>
<keyword evidence="1" id="KW-0378">Hydrolase</keyword>
<evidence type="ECO:0000256" key="2">
    <source>
        <dbReference type="PROSITE-ProRule" id="PRU00325"/>
    </source>
</evidence>
<dbReference type="PROSITE" id="PS51192">
    <property type="entry name" value="HELICASE_ATP_BIND_1"/>
    <property type="match status" value="1"/>
</dbReference>
<protein>
    <submittedName>
        <fullName evidence="6">SNF2 family helicase</fullName>
    </submittedName>
</protein>
<keyword evidence="7" id="KW-1185">Reference proteome</keyword>
<dbReference type="SUPFAM" id="SSF52540">
    <property type="entry name" value="P-loop containing nucleoside triphosphate hydrolases"/>
    <property type="match status" value="2"/>
</dbReference>
<dbReference type="EMBL" id="CP032549">
    <property type="protein sequence ID" value="QIV87636.1"/>
    <property type="molecule type" value="Genomic_DNA"/>
</dbReference>
<evidence type="ECO:0000313" key="6">
    <source>
        <dbReference type="EMBL" id="QIV87636.1"/>
    </source>
</evidence>
<evidence type="ECO:0000259" key="4">
    <source>
        <dbReference type="PROSITE" id="PS51192"/>
    </source>
</evidence>
<dbReference type="InterPro" id="IPR038718">
    <property type="entry name" value="SNF2-like_sf"/>
</dbReference>
<dbReference type="InterPro" id="IPR001650">
    <property type="entry name" value="Helicase_C-like"/>
</dbReference>
<feature type="domain" description="SWIM-type" evidence="3">
    <location>
        <begin position="63"/>
        <end position="98"/>
    </location>
</feature>
<keyword evidence="6" id="KW-0547">Nucleotide-binding</keyword>
<feature type="domain" description="Helicase C-terminal" evidence="5">
    <location>
        <begin position="955"/>
        <end position="1106"/>
    </location>
</feature>
<dbReference type="InterPro" id="IPR049730">
    <property type="entry name" value="SNF2/RAD54-like_C"/>
</dbReference>
<dbReference type="Pfam" id="PF00176">
    <property type="entry name" value="SNF2-rel_dom"/>
    <property type="match status" value="1"/>
</dbReference>
<dbReference type="AlphaFoldDB" id="A0A6H0SKH3"/>
<dbReference type="InterPro" id="IPR000330">
    <property type="entry name" value="SNF2_N"/>
</dbReference>
<dbReference type="InterPro" id="IPR014001">
    <property type="entry name" value="Helicase_ATP-bd"/>
</dbReference>
<dbReference type="GO" id="GO:0004386">
    <property type="term" value="F:helicase activity"/>
    <property type="evidence" value="ECO:0007669"/>
    <property type="project" value="UniProtKB-KW"/>
</dbReference>
<evidence type="ECO:0000256" key="1">
    <source>
        <dbReference type="ARBA" id="ARBA00022801"/>
    </source>
</evidence>
<keyword evidence="2" id="KW-0862">Zinc</keyword>
<dbReference type="SMART" id="SM00487">
    <property type="entry name" value="DEXDc"/>
    <property type="match status" value="1"/>
</dbReference>
<dbReference type="GO" id="GO:0005524">
    <property type="term" value="F:ATP binding"/>
    <property type="evidence" value="ECO:0007669"/>
    <property type="project" value="InterPro"/>
</dbReference>